<keyword evidence="2" id="KW-0472">Membrane</keyword>
<keyword evidence="4" id="KW-1185">Reference proteome</keyword>
<evidence type="ECO:0000313" key="3">
    <source>
        <dbReference type="EMBL" id="KAG2191658.1"/>
    </source>
</evidence>
<feature type="compositionally biased region" description="Low complexity" evidence="1">
    <location>
        <begin position="658"/>
        <end position="667"/>
    </location>
</feature>
<feature type="region of interest" description="Disordered" evidence="1">
    <location>
        <begin position="645"/>
        <end position="681"/>
    </location>
</feature>
<dbReference type="Proteomes" id="UP000650833">
    <property type="component" value="Unassembled WGS sequence"/>
</dbReference>
<name>A0A8H7QFS2_9FUNG</name>
<gene>
    <name evidence="3" type="ORF">INT46_003178</name>
</gene>
<proteinExistence type="predicted"/>
<accession>A0A8H7QFS2</accession>
<sequence length="681" mass="77210">MTHLSDFSFLQRMVSFAYLYIWYTYRVWTLDKFSCLHPKRFRQGELKSIVTLLILFMIPFQLFYDITSVKIKYEEGFANVLGHIFTKPEQMWTKADKSLVIPTEYSLVIGFSLQTGTLVLLQCFWNYLANSVAKRNFMSSKEFMFYICWTFSSFIIFPLLQYNFSRDIYDPTIKEIMPEMVYGIELFIVACLGVVSHFRFKKLLRNSRDTPNGRSITQKVLYFQEINIVLSTVLFGHGTLLTILSCDGLTAPKYLNIHKFSADFFICNINMCAVITWLCMILIFHPKHNNSVESIPTEEEIYTDDSNKINNNSGISSTNTYAHASTLVFGSSQASSEYMYKTCHPLTKSGTINSSNCESAFQFGPLPIIPSSEATATSELFRHNNSIASTAPSMTTLVSHHQVNHGSNGKSSSMYPRSTKGSISASSDYFHVAMPDEKTLPSAEDYYDSRASYNNAASVAAAAAASRHYQQRQELEINDLKLKYPQIGLNEQEIQKEEYVPPPLSPARKSRGDVIQSLRPEQDRKRYTRSMMIIPCDEDMGEFGIKKNDTRIRNNDISLVPGRSPRDGQEEELSTTSSSNSNVFQNFQQQQALSNSMRTSFKEIGSDSTLLLDNDISKKFMNHSTSSLLLPLPFETSNYSISSSFNGATEERQKDQQSSSSFSSSSSNNTNLMHDTNVFNL</sequence>
<evidence type="ECO:0000313" key="4">
    <source>
        <dbReference type="Proteomes" id="UP000650833"/>
    </source>
</evidence>
<feature type="compositionally biased region" description="Polar residues" evidence="1">
    <location>
        <begin position="668"/>
        <end position="681"/>
    </location>
</feature>
<feature type="transmembrane region" description="Helical" evidence="2">
    <location>
        <begin position="143"/>
        <end position="160"/>
    </location>
</feature>
<feature type="transmembrane region" description="Helical" evidence="2">
    <location>
        <begin position="46"/>
        <end position="64"/>
    </location>
</feature>
<feature type="transmembrane region" description="Helical" evidence="2">
    <location>
        <begin position="180"/>
        <end position="200"/>
    </location>
</feature>
<dbReference type="OrthoDB" id="2384193at2759"/>
<keyword evidence="2" id="KW-1133">Transmembrane helix</keyword>
<evidence type="ECO:0000256" key="2">
    <source>
        <dbReference type="SAM" id="Phobius"/>
    </source>
</evidence>
<dbReference type="EMBL" id="JAEPRC010000798">
    <property type="protein sequence ID" value="KAG2191658.1"/>
    <property type="molecule type" value="Genomic_DNA"/>
</dbReference>
<feature type="region of interest" description="Disordered" evidence="1">
    <location>
        <begin position="554"/>
        <end position="582"/>
    </location>
</feature>
<feature type="transmembrane region" description="Helical" evidence="2">
    <location>
        <begin position="105"/>
        <end position="128"/>
    </location>
</feature>
<organism evidence="3 4">
    <name type="scientific">Mucor plumbeus</name>
    <dbReference type="NCBI Taxonomy" id="97098"/>
    <lineage>
        <taxon>Eukaryota</taxon>
        <taxon>Fungi</taxon>
        <taxon>Fungi incertae sedis</taxon>
        <taxon>Mucoromycota</taxon>
        <taxon>Mucoromycotina</taxon>
        <taxon>Mucoromycetes</taxon>
        <taxon>Mucorales</taxon>
        <taxon>Mucorineae</taxon>
        <taxon>Mucoraceae</taxon>
        <taxon>Mucor</taxon>
    </lineage>
</organism>
<protein>
    <submittedName>
        <fullName evidence="3">Uncharacterized protein</fullName>
    </submittedName>
</protein>
<dbReference type="AlphaFoldDB" id="A0A8H7QFS2"/>
<comment type="caution">
    <text evidence="3">The sequence shown here is derived from an EMBL/GenBank/DDBJ whole genome shotgun (WGS) entry which is preliminary data.</text>
</comment>
<keyword evidence="2" id="KW-0812">Transmembrane</keyword>
<reference evidence="3" key="1">
    <citation type="submission" date="2020-12" db="EMBL/GenBank/DDBJ databases">
        <title>Metabolic potential, ecology and presence of endohyphal bacteria is reflected in genomic diversity of Mucoromycotina.</title>
        <authorList>
            <person name="Muszewska A."/>
            <person name="Okrasinska A."/>
            <person name="Steczkiewicz K."/>
            <person name="Drgas O."/>
            <person name="Orlowska M."/>
            <person name="Perlinska-Lenart U."/>
            <person name="Aleksandrzak-Piekarczyk T."/>
            <person name="Szatraj K."/>
            <person name="Zielenkiewicz U."/>
            <person name="Pilsyk S."/>
            <person name="Malc E."/>
            <person name="Mieczkowski P."/>
            <person name="Kruszewska J.S."/>
            <person name="Biernat P."/>
            <person name="Pawlowska J."/>
        </authorList>
    </citation>
    <scope>NUCLEOTIDE SEQUENCE</scope>
    <source>
        <strain evidence="3">CBS 226.32</strain>
    </source>
</reference>
<feature type="transmembrane region" description="Helical" evidence="2">
    <location>
        <begin position="6"/>
        <end position="25"/>
    </location>
</feature>
<feature type="transmembrane region" description="Helical" evidence="2">
    <location>
        <begin position="264"/>
        <end position="284"/>
    </location>
</feature>
<feature type="region of interest" description="Disordered" evidence="1">
    <location>
        <begin position="401"/>
        <end position="420"/>
    </location>
</feature>
<evidence type="ECO:0000256" key="1">
    <source>
        <dbReference type="SAM" id="MobiDB-lite"/>
    </source>
</evidence>